<dbReference type="Proteomes" id="UP000231693">
    <property type="component" value="Unassembled WGS sequence"/>
</dbReference>
<sequence length="399" mass="44434">MVSSFGWLDVDAVQRQKMLEVVDLFRESGTVDDLGVGTIRDAFSDLLFPGTSVLHTRLRYVLFVPWLMQRAQAKGSPGEMSAEFRRLEFRLITSLLEGGERQGVIGNTARSGLNQLPSAMYWSALGAWGVRDVASVDAYFRRTHDLRALDRRSVRADDPESQGNTSGSGIDPHLPPAPRNLLTSAVLTLEPEEEQYLSDRIAASARGSMLGWLVHHQPTNDPDRVWDIDNLADAPENLRNVVDHAKRYSLAINGGALLYNLLLAEKSEQVERADEYREALDGWRESVAAARTFTGWNRADFWGTVRSGNPNLRPMTATFVDRWLDLVAADDDVASSSEARSLVATREKNIKGGRARLLNQAALDRWNGASGVGRNDFRWLVARSHLRDLYTAREGMKAA</sequence>
<dbReference type="AlphaFoldDB" id="A0A2M9CPN9"/>
<dbReference type="InterPro" id="IPR045941">
    <property type="entry name" value="DUF6361"/>
</dbReference>
<feature type="region of interest" description="Disordered" evidence="1">
    <location>
        <begin position="151"/>
        <end position="176"/>
    </location>
</feature>
<proteinExistence type="predicted"/>
<organism evidence="2 3">
    <name type="scientific">Sediminihabitans luteus</name>
    <dbReference type="NCBI Taxonomy" id="1138585"/>
    <lineage>
        <taxon>Bacteria</taxon>
        <taxon>Bacillati</taxon>
        <taxon>Actinomycetota</taxon>
        <taxon>Actinomycetes</taxon>
        <taxon>Micrococcales</taxon>
        <taxon>Cellulomonadaceae</taxon>
        <taxon>Sediminihabitans</taxon>
    </lineage>
</organism>
<evidence type="ECO:0000313" key="3">
    <source>
        <dbReference type="Proteomes" id="UP000231693"/>
    </source>
</evidence>
<name>A0A2M9CPN9_9CELL</name>
<dbReference type="Pfam" id="PF19888">
    <property type="entry name" value="DUF6361"/>
    <property type="match status" value="1"/>
</dbReference>
<dbReference type="EMBL" id="PGFE01000002">
    <property type="protein sequence ID" value="PJJ73853.1"/>
    <property type="molecule type" value="Genomic_DNA"/>
</dbReference>
<reference evidence="2 3" key="1">
    <citation type="submission" date="2017-11" db="EMBL/GenBank/DDBJ databases">
        <title>Genomic Encyclopedia of Archaeal and Bacterial Type Strains, Phase II (KMG-II): From Individual Species to Whole Genera.</title>
        <authorList>
            <person name="Goeker M."/>
        </authorList>
    </citation>
    <scope>NUCLEOTIDE SEQUENCE [LARGE SCALE GENOMIC DNA]</scope>
    <source>
        <strain evidence="2 3">DSM 25478</strain>
    </source>
</reference>
<evidence type="ECO:0000313" key="2">
    <source>
        <dbReference type="EMBL" id="PJJ73853.1"/>
    </source>
</evidence>
<keyword evidence="3" id="KW-1185">Reference proteome</keyword>
<comment type="caution">
    <text evidence="2">The sequence shown here is derived from an EMBL/GenBank/DDBJ whole genome shotgun (WGS) entry which is preliminary data.</text>
</comment>
<evidence type="ECO:0000256" key="1">
    <source>
        <dbReference type="SAM" id="MobiDB-lite"/>
    </source>
</evidence>
<protein>
    <submittedName>
        <fullName evidence="2">Uncharacterized protein</fullName>
    </submittedName>
</protein>
<dbReference type="RefSeq" id="WP_100422550.1">
    <property type="nucleotide sequence ID" value="NZ_BOOX01000002.1"/>
</dbReference>
<gene>
    <name evidence="2" type="ORF">CLV28_1335</name>
</gene>
<dbReference type="OrthoDB" id="1825624at2"/>
<accession>A0A2M9CPN9</accession>